<evidence type="ECO:0000256" key="1">
    <source>
        <dbReference type="SAM" id="MobiDB-lite"/>
    </source>
</evidence>
<reference evidence="2 3" key="1">
    <citation type="journal article" date="2018" name="Nat. Ecol. Evol.">
        <title>Pezizomycetes genomes reveal the molecular basis of ectomycorrhizal truffle lifestyle.</title>
        <authorList>
            <person name="Murat C."/>
            <person name="Payen T."/>
            <person name="Noel B."/>
            <person name="Kuo A."/>
            <person name="Morin E."/>
            <person name="Chen J."/>
            <person name="Kohler A."/>
            <person name="Krizsan K."/>
            <person name="Balestrini R."/>
            <person name="Da Silva C."/>
            <person name="Montanini B."/>
            <person name="Hainaut M."/>
            <person name="Levati E."/>
            <person name="Barry K.W."/>
            <person name="Belfiori B."/>
            <person name="Cichocki N."/>
            <person name="Clum A."/>
            <person name="Dockter R.B."/>
            <person name="Fauchery L."/>
            <person name="Guy J."/>
            <person name="Iotti M."/>
            <person name="Le Tacon F."/>
            <person name="Lindquist E.A."/>
            <person name="Lipzen A."/>
            <person name="Malagnac F."/>
            <person name="Mello A."/>
            <person name="Molinier V."/>
            <person name="Miyauchi S."/>
            <person name="Poulain J."/>
            <person name="Riccioni C."/>
            <person name="Rubini A."/>
            <person name="Sitrit Y."/>
            <person name="Splivallo R."/>
            <person name="Traeger S."/>
            <person name="Wang M."/>
            <person name="Zifcakova L."/>
            <person name="Wipf D."/>
            <person name="Zambonelli A."/>
            <person name="Paolocci F."/>
            <person name="Nowrousian M."/>
            <person name="Ottonello S."/>
            <person name="Baldrian P."/>
            <person name="Spatafora J.W."/>
            <person name="Henrissat B."/>
            <person name="Nagy L.G."/>
            <person name="Aury J.M."/>
            <person name="Wincker P."/>
            <person name="Grigoriev I.V."/>
            <person name="Bonfante P."/>
            <person name="Martin F.M."/>
        </authorList>
    </citation>
    <scope>NUCLEOTIDE SEQUENCE [LARGE SCALE GENOMIC DNA]</scope>
    <source>
        <strain evidence="2 3">120613-1</strain>
    </source>
</reference>
<dbReference type="Proteomes" id="UP000276215">
    <property type="component" value="Unassembled WGS sequence"/>
</dbReference>
<protein>
    <submittedName>
        <fullName evidence="2">Uncharacterized protein</fullName>
    </submittedName>
</protein>
<feature type="compositionally biased region" description="Low complexity" evidence="1">
    <location>
        <begin position="30"/>
        <end position="41"/>
    </location>
</feature>
<name>A0A3N4JX35_9PEZI</name>
<feature type="region of interest" description="Disordered" evidence="1">
    <location>
        <begin position="22"/>
        <end position="41"/>
    </location>
</feature>
<proteinExistence type="predicted"/>
<keyword evidence="3" id="KW-1185">Reference proteome</keyword>
<gene>
    <name evidence="2" type="ORF">L873DRAFT_1801809</name>
</gene>
<accession>A0A3N4JX35</accession>
<dbReference type="AlphaFoldDB" id="A0A3N4JX35"/>
<evidence type="ECO:0000313" key="3">
    <source>
        <dbReference type="Proteomes" id="UP000276215"/>
    </source>
</evidence>
<dbReference type="EMBL" id="ML120366">
    <property type="protein sequence ID" value="RPB02777.1"/>
    <property type="molecule type" value="Genomic_DNA"/>
</dbReference>
<organism evidence="2 3">
    <name type="scientific">Choiromyces venosus 120613-1</name>
    <dbReference type="NCBI Taxonomy" id="1336337"/>
    <lineage>
        <taxon>Eukaryota</taxon>
        <taxon>Fungi</taxon>
        <taxon>Dikarya</taxon>
        <taxon>Ascomycota</taxon>
        <taxon>Pezizomycotina</taxon>
        <taxon>Pezizomycetes</taxon>
        <taxon>Pezizales</taxon>
        <taxon>Tuberaceae</taxon>
        <taxon>Choiromyces</taxon>
    </lineage>
</organism>
<evidence type="ECO:0000313" key="2">
    <source>
        <dbReference type="EMBL" id="RPB02777.1"/>
    </source>
</evidence>
<sequence>MSQAYVQEDGISSHTVSLVKTDIGRLERANSNSSSGRNNNSKLEGAKIIYWQTLDR</sequence>